<evidence type="ECO:0000313" key="4">
    <source>
        <dbReference type="Proteomes" id="UP001589710"/>
    </source>
</evidence>
<feature type="signal peptide" evidence="2">
    <location>
        <begin position="1"/>
        <end position="32"/>
    </location>
</feature>
<keyword evidence="4" id="KW-1185">Reference proteome</keyword>
<comment type="caution">
    <text evidence="3">The sequence shown here is derived from an EMBL/GenBank/DDBJ whole genome shotgun (WGS) entry which is preliminary data.</text>
</comment>
<evidence type="ECO:0008006" key="5">
    <source>
        <dbReference type="Google" id="ProtNLM"/>
    </source>
</evidence>
<evidence type="ECO:0000313" key="3">
    <source>
        <dbReference type="EMBL" id="MFB9574903.1"/>
    </source>
</evidence>
<evidence type="ECO:0000256" key="1">
    <source>
        <dbReference type="SAM" id="MobiDB-lite"/>
    </source>
</evidence>
<organism evidence="3 4">
    <name type="scientific">Streptomyces yanii</name>
    <dbReference type="NCBI Taxonomy" id="78510"/>
    <lineage>
        <taxon>Bacteria</taxon>
        <taxon>Bacillati</taxon>
        <taxon>Actinomycetota</taxon>
        <taxon>Actinomycetes</taxon>
        <taxon>Kitasatosporales</taxon>
        <taxon>Streptomycetaceae</taxon>
        <taxon>Streptomyces</taxon>
    </lineage>
</organism>
<feature type="compositionally biased region" description="Polar residues" evidence="1">
    <location>
        <begin position="232"/>
        <end position="243"/>
    </location>
</feature>
<proteinExistence type="predicted"/>
<reference evidence="3 4" key="1">
    <citation type="submission" date="2024-09" db="EMBL/GenBank/DDBJ databases">
        <authorList>
            <person name="Sun Q."/>
            <person name="Mori K."/>
        </authorList>
    </citation>
    <scope>NUCLEOTIDE SEQUENCE [LARGE SCALE GENOMIC DNA]</scope>
    <source>
        <strain evidence="3 4">JCM 3331</strain>
    </source>
</reference>
<keyword evidence="2" id="KW-0732">Signal</keyword>
<accession>A0ABV5RAL3</accession>
<protein>
    <recommendedName>
        <fullName evidence="5">Lipoprotein</fullName>
    </recommendedName>
</protein>
<dbReference type="RefSeq" id="WP_345519647.1">
    <property type="nucleotide sequence ID" value="NZ_BAAAXD010000054.1"/>
</dbReference>
<name>A0ABV5RAL3_9ACTN</name>
<feature type="region of interest" description="Disordered" evidence="1">
    <location>
        <begin position="131"/>
        <end position="258"/>
    </location>
</feature>
<gene>
    <name evidence="3" type="ORF">ACFFTL_22070</name>
</gene>
<feature type="compositionally biased region" description="Gly residues" evidence="1">
    <location>
        <begin position="211"/>
        <end position="231"/>
    </location>
</feature>
<evidence type="ECO:0000256" key="2">
    <source>
        <dbReference type="SAM" id="SignalP"/>
    </source>
</evidence>
<dbReference type="EMBL" id="JBHMCG010000097">
    <property type="protein sequence ID" value="MFB9574903.1"/>
    <property type="molecule type" value="Genomic_DNA"/>
</dbReference>
<sequence length="290" mass="28424">MRRPARLVTGTAATALTAAALGLSTATTPAYAGDLGRLEISPADVAPGTTVTVNTTACGKGTKATGDANSLEAGDFKLGSTTRKEVVVGTFTVPTMTEASQYSIDVSCENGKGATGTLQVKAADTAKNATAGSTAHAVKNNGSGDDTDSGFGVPSLDDLAARGESLLGNQNPFGIGSSAGQDSSSGFGNSRSDETSPGRKPSTGNESGRDTGNGTGRDNGSGSGRDTGNGRGQDSPSVPTSPSGHVKTGVGGSVRPDTSQIAAGAGVLAASAVGGAWLLRRRASGTQADS</sequence>
<feature type="compositionally biased region" description="Polar residues" evidence="1">
    <location>
        <begin position="167"/>
        <end position="190"/>
    </location>
</feature>
<feature type="chain" id="PRO_5045415681" description="Lipoprotein" evidence="2">
    <location>
        <begin position="33"/>
        <end position="290"/>
    </location>
</feature>
<dbReference type="Proteomes" id="UP001589710">
    <property type="component" value="Unassembled WGS sequence"/>
</dbReference>